<dbReference type="Proteomes" id="UP000075591">
    <property type="component" value="Unassembled WGS sequence"/>
</dbReference>
<sequence>MTYVIREMKQEDIHAVQSVAKIAWHDTYEGIIPREIQDSFLDEAYSDEKMKYRLENTHLFVAEEEGEVIGFANFSPVRLQNEAELGAIYLLPDQQGKGIGSALLQKGLTVLKGIRKLYIHVEAANEKGKRFYEAKGFAQLEEFEEDFEGHMMQTVRMVLYI</sequence>
<evidence type="ECO:0000313" key="3">
    <source>
        <dbReference type="EMBL" id="MBK1609802.1"/>
    </source>
</evidence>
<gene>
    <name evidence="2" type="ORF">AT274_11605</name>
    <name evidence="3" type="ORF">JCR31_18055</name>
</gene>
<dbReference type="OMA" id="RDTWHDT"/>
<reference evidence="3 5" key="2">
    <citation type="submission" date="2020-12" db="EMBL/GenBank/DDBJ databases">
        <title>Genome assembly for a thermostable protease producing Bacillus cereus MAKP1 strain isolated from chicken gut.</title>
        <authorList>
            <person name="Malaviya A."/>
        </authorList>
    </citation>
    <scope>NUCLEOTIDE SEQUENCE [LARGE SCALE GENOMIC DNA]</scope>
    <source>
        <strain evidence="3 5">MAKP1</strain>
    </source>
</reference>
<dbReference type="GO" id="GO:0016747">
    <property type="term" value="F:acyltransferase activity, transferring groups other than amino-acyl groups"/>
    <property type="evidence" value="ECO:0007669"/>
    <property type="project" value="InterPro"/>
</dbReference>
<dbReference type="InterPro" id="IPR016181">
    <property type="entry name" value="Acyl_CoA_acyltransferase"/>
</dbReference>
<evidence type="ECO:0000259" key="1">
    <source>
        <dbReference type="PROSITE" id="PS51186"/>
    </source>
</evidence>
<dbReference type="EMBL" id="LOMT01000167">
    <property type="protein sequence ID" value="KXX84413.1"/>
    <property type="molecule type" value="Genomic_DNA"/>
</dbReference>
<dbReference type="InterPro" id="IPR050276">
    <property type="entry name" value="MshD_Acetyltransferase"/>
</dbReference>
<evidence type="ECO:0000313" key="5">
    <source>
        <dbReference type="Proteomes" id="UP000613452"/>
    </source>
</evidence>
<comment type="caution">
    <text evidence="2">The sequence shown here is derived from an EMBL/GenBank/DDBJ whole genome shotgun (WGS) entry which is preliminary data.</text>
</comment>
<dbReference type="InterPro" id="IPR000182">
    <property type="entry name" value="GNAT_dom"/>
</dbReference>
<accession>A0A068N733</accession>
<dbReference type="CDD" id="cd04301">
    <property type="entry name" value="NAT_SF"/>
    <property type="match status" value="1"/>
</dbReference>
<dbReference type="Gene3D" id="3.40.630.30">
    <property type="match status" value="1"/>
</dbReference>
<dbReference type="SUPFAM" id="SSF55729">
    <property type="entry name" value="Acyl-CoA N-acyltransferases (Nat)"/>
    <property type="match status" value="1"/>
</dbReference>
<protein>
    <submittedName>
        <fullName evidence="3">GNAT family N-acetyltransferase</fullName>
    </submittedName>
    <submittedName>
        <fullName evidence="2">GNAT family acetyltransferase</fullName>
    </submittedName>
</protein>
<dbReference type="PANTHER" id="PTHR43617">
    <property type="entry name" value="L-AMINO ACID N-ACETYLTRANSFERASE"/>
    <property type="match status" value="1"/>
</dbReference>
<dbReference type="Proteomes" id="UP000613452">
    <property type="component" value="Unassembled WGS sequence"/>
</dbReference>
<dbReference type="PROSITE" id="PS51186">
    <property type="entry name" value="GNAT"/>
    <property type="match status" value="1"/>
</dbReference>
<feature type="domain" description="N-acetyltransferase" evidence="1">
    <location>
        <begin position="3"/>
        <end position="161"/>
    </location>
</feature>
<reference evidence="2 4" key="1">
    <citation type="submission" date="2015-12" db="EMBL/GenBank/DDBJ databases">
        <title>Bacillus cereus Group isolate.</title>
        <authorList>
            <person name="Kovac J."/>
        </authorList>
    </citation>
    <scope>NUCLEOTIDE SEQUENCE [LARGE SCALE GENOMIC DNA]</scope>
    <source>
        <strain evidence="2 4">FSL W8-0275</strain>
    </source>
</reference>
<proteinExistence type="predicted"/>
<dbReference type="Pfam" id="PF00583">
    <property type="entry name" value="Acetyltransf_1"/>
    <property type="match status" value="1"/>
</dbReference>
<evidence type="ECO:0000313" key="4">
    <source>
        <dbReference type="Proteomes" id="UP000075591"/>
    </source>
</evidence>
<dbReference type="PATRIC" id="fig|1396.420.peg.2271"/>
<dbReference type="GeneID" id="75085322"/>
<organism evidence="2 4">
    <name type="scientific">Bacillus cereus</name>
    <dbReference type="NCBI Taxonomy" id="1396"/>
    <lineage>
        <taxon>Bacteria</taxon>
        <taxon>Bacillati</taxon>
        <taxon>Bacillota</taxon>
        <taxon>Bacilli</taxon>
        <taxon>Bacillales</taxon>
        <taxon>Bacillaceae</taxon>
        <taxon>Bacillus</taxon>
        <taxon>Bacillus cereus group</taxon>
    </lineage>
</organism>
<dbReference type="PANTHER" id="PTHR43617:SF22">
    <property type="entry name" value="L-AMINO ACID N-ACETYLTRANSFERASE AAAT"/>
    <property type="match status" value="1"/>
</dbReference>
<dbReference type="RefSeq" id="WP_000222822.1">
    <property type="nucleotide sequence ID" value="NZ_AP022857.1"/>
</dbReference>
<dbReference type="KEGG" id="bcef:BcrFT9_01705"/>
<name>A0A068N733_BACCE</name>
<dbReference type="EMBL" id="JAEFBZ010000001">
    <property type="protein sequence ID" value="MBK1609802.1"/>
    <property type="molecule type" value="Genomic_DNA"/>
</dbReference>
<keyword evidence="2" id="KW-0808">Transferase</keyword>
<dbReference type="AlphaFoldDB" id="A0A068N733"/>
<evidence type="ECO:0000313" key="2">
    <source>
        <dbReference type="EMBL" id="KXX84413.1"/>
    </source>
</evidence>